<evidence type="ECO:0000313" key="2">
    <source>
        <dbReference type="EMBL" id="KAF7441257.1"/>
    </source>
</evidence>
<reference evidence="2" key="1">
    <citation type="submission" date="2019-07" db="EMBL/GenBank/DDBJ databases">
        <authorList>
            <person name="Palmer J.M."/>
        </authorList>
    </citation>
    <scope>NUCLEOTIDE SEQUENCE</scope>
    <source>
        <strain evidence="2">PC9</strain>
    </source>
</reference>
<feature type="region of interest" description="Disordered" evidence="1">
    <location>
        <begin position="123"/>
        <end position="150"/>
    </location>
</feature>
<keyword evidence="3" id="KW-1185">Reference proteome</keyword>
<comment type="caution">
    <text evidence="2">The sequence shown here is derived from an EMBL/GenBank/DDBJ whole genome shotgun (WGS) entry which is preliminary data.</text>
</comment>
<dbReference type="AlphaFoldDB" id="A0A8H7A6Z7"/>
<evidence type="ECO:0000313" key="3">
    <source>
        <dbReference type="Proteomes" id="UP000623687"/>
    </source>
</evidence>
<dbReference type="RefSeq" id="XP_036637101.1">
    <property type="nucleotide sequence ID" value="XM_036771256.1"/>
</dbReference>
<proteinExistence type="predicted"/>
<accession>A0A8H7A6Z7</accession>
<dbReference type="GeneID" id="59371447"/>
<name>A0A8H7A6Z7_PLEOS</name>
<gene>
    <name evidence="2" type="ORF">PC9H_001606</name>
</gene>
<dbReference type="VEuPathDB" id="FungiDB:PC9H_001606"/>
<dbReference type="EMBL" id="JACETU010000001">
    <property type="protein sequence ID" value="KAF7441257.1"/>
    <property type="molecule type" value="Genomic_DNA"/>
</dbReference>
<sequence length="185" mass="20584">MWAIFAEYSPSSPGTLFSTPLPILLQLKRAISSICPSSPIRPFSTCYRFRWFVSRTHWLLLIPAMSGLFPEANCSTTPCIVRNSSHQLLAVNIDGCALYSRLDHRFTYNNLVKALHTRPGDDGDDNDGILRQWPKLSNTNHGPRSKLGSCTKPGVKGSNEFVVGSAVGYYKREMSEFVETALELG</sequence>
<dbReference type="Proteomes" id="UP000623687">
    <property type="component" value="Unassembled WGS sequence"/>
</dbReference>
<organism evidence="2 3">
    <name type="scientific">Pleurotus ostreatus</name>
    <name type="common">Oyster mushroom</name>
    <name type="synonym">White-rot fungus</name>
    <dbReference type="NCBI Taxonomy" id="5322"/>
    <lineage>
        <taxon>Eukaryota</taxon>
        <taxon>Fungi</taxon>
        <taxon>Dikarya</taxon>
        <taxon>Basidiomycota</taxon>
        <taxon>Agaricomycotina</taxon>
        <taxon>Agaricomycetes</taxon>
        <taxon>Agaricomycetidae</taxon>
        <taxon>Agaricales</taxon>
        <taxon>Pleurotineae</taxon>
        <taxon>Pleurotaceae</taxon>
        <taxon>Pleurotus</taxon>
    </lineage>
</organism>
<protein>
    <submittedName>
        <fullName evidence="2">Uncharacterized protein</fullName>
    </submittedName>
</protein>
<evidence type="ECO:0000256" key="1">
    <source>
        <dbReference type="SAM" id="MobiDB-lite"/>
    </source>
</evidence>